<evidence type="ECO:0000259" key="7">
    <source>
        <dbReference type="PROSITE" id="PS51760"/>
    </source>
</evidence>
<proteinExistence type="inferred from homology"/>
<dbReference type="Pfam" id="PF02018">
    <property type="entry name" value="CBM_4_9"/>
    <property type="match status" value="1"/>
</dbReference>
<dbReference type="Pfam" id="PF00331">
    <property type="entry name" value="Glyco_hydro_10"/>
    <property type="match status" value="1"/>
</dbReference>
<reference evidence="8 9" key="1">
    <citation type="journal article" date="2021" name="Hortic Res">
        <title>The domestication of Cucurbita argyrosperma as revealed by the genome of its wild relative.</title>
        <authorList>
            <person name="Barrera-Redondo J."/>
            <person name="Sanchez-de la Vega G."/>
            <person name="Aguirre-Liguori J.A."/>
            <person name="Castellanos-Morales G."/>
            <person name="Gutierrez-Guerrero Y.T."/>
            <person name="Aguirre-Dugua X."/>
            <person name="Aguirre-Planter E."/>
            <person name="Tenaillon M.I."/>
            <person name="Lira-Saade R."/>
            <person name="Eguiarte L.E."/>
        </authorList>
    </citation>
    <scope>NUCLEOTIDE SEQUENCE [LARGE SCALE GENOMIC DNA]</scope>
    <source>
        <strain evidence="8">JBR-2021</strain>
    </source>
</reference>
<dbReference type="GO" id="GO:0000272">
    <property type="term" value="P:polysaccharide catabolic process"/>
    <property type="evidence" value="ECO:0007669"/>
    <property type="project" value="UniProtKB-KW"/>
</dbReference>
<evidence type="ECO:0000256" key="2">
    <source>
        <dbReference type="ARBA" id="ARBA00022741"/>
    </source>
</evidence>
<dbReference type="HAMAP" id="MF_00065">
    <property type="entry name" value="Adenylyl_sulf_kinase"/>
    <property type="match status" value="1"/>
</dbReference>
<dbReference type="PANTHER" id="PTHR31490:SF52">
    <property type="entry name" value="ENDO-1,4-BETA-XYLANASE 5-RELATED"/>
    <property type="match status" value="1"/>
</dbReference>
<keyword evidence="4" id="KW-0067">ATP-binding</keyword>
<name>A0AAV6NQ75_9ROSI</name>
<evidence type="ECO:0000256" key="1">
    <source>
        <dbReference type="ARBA" id="ARBA00022679"/>
    </source>
</evidence>
<dbReference type="GO" id="GO:0000103">
    <property type="term" value="P:sulfate assimilation"/>
    <property type="evidence" value="ECO:0007669"/>
    <property type="project" value="InterPro"/>
</dbReference>
<evidence type="ECO:0000256" key="6">
    <source>
        <dbReference type="ARBA" id="ARBA00023326"/>
    </source>
</evidence>
<keyword evidence="3" id="KW-0378">Hydrolase</keyword>
<protein>
    <submittedName>
        <fullName evidence="8">Endo-1,4-beta-xylanase 5-like protein</fullName>
    </submittedName>
</protein>
<dbReference type="GO" id="GO:0005524">
    <property type="term" value="F:ATP binding"/>
    <property type="evidence" value="ECO:0007669"/>
    <property type="project" value="InterPro"/>
</dbReference>
<accession>A0AAV6NQ75</accession>
<feature type="non-terminal residue" evidence="8">
    <location>
        <position position="1"/>
    </location>
</feature>
<feature type="domain" description="GH10" evidence="7">
    <location>
        <begin position="454"/>
        <end position="752"/>
    </location>
</feature>
<keyword evidence="1" id="KW-0808">Transferase</keyword>
<keyword evidence="5" id="KW-0119">Carbohydrate metabolism</keyword>
<sequence>MVSTGGISFPGCVPPPLRHKSFSPPSAFGFARFSNGISFKSTVVVCDWAEKKGSRAVIVNGKVDGLGKSECEIDLDATLGNGHAGNSGKNAGVLSTVGNSTNIKWHECSIGNVERQSLLNQKGCVIWITGLSGSGKSSVACALTKSLYKMGKLAYILDGDNVRHGLNRDLGFKAEDRAENIRRVGEVAKLFADAGVICIASLISPYRRDRDACRAILPDGYFIEVFMDVPLEICEARDTKGLYKLARAGKIKGFTGIDDPYEVPLNCECLVKPRGVRNGGGIILNPEFNNGIEGWKVFGGGEIKQGSLKQDNHINSFIVAHKRAHPRDSLYQLVHLQHGKLYSFSAWVRLSEGSAPVAVLFRNSKDGQILHGGETIAKQGCWSLLKGGIVSDFTGHAEVFFESENTSAEIWIDNVSLQPFTKEQWRSHQDSSINEVRKSKVRLQITQADNSKLAGAKVFLNQKKPNFPFGAGMNHHILSSKEYQDWFASRFSYATFTNELKWYSTEIEPGKENYTIPDAMLEFANQHGISVRGHNIFWDNPKFQPQWVKSLSPADLKIAADKRINSVVKRYSGKFIHWDVMNENVHFRYFEDKLGENASAEYFNTAHKLDSKTLLFVNEYNTMEHASETTATPANVRKKLFQILSYPGNENIPAGIGLQGNFGPDPPNLPYMRSALDYLGSTGYPIWITEVFYYKTPNQAQYYEEVLREGYAHPAVKGIITFAGPLSANFTTLPLVDLNFKNTPAGDVVDKLLAEWKSPSLEITADGEGFVEALLFHGDYNVTVQHPGTKSATSVSIRVSEDAAYQTFNVQLSDN</sequence>
<dbReference type="InterPro" id="IPR002891">
    <property type="entry name" value="APS"/>
</dbReference>
<dbReference type="PANTHER" id="PTHR31490">
    <property type="entry name" value="GLYCOSYL HYDROLASE"/>
    <property type="match status" value="1"/>
</dbReference>
<evidence type="ECO:0000256" key="3">
    <source>
        <dbReference type="ARBA" id="ARBA00022801"/>
    </source>
</evidence>
<evidence type="ECO:0000313" key="8">
    <source>
        <dbReference type="EMBL" id="KAG6600284.1"/>
    </source>
</evidence>
<dbReference type="InterPro" id="IPR003305">
    <property type="entry name" value="CenC_carb-bd"/>
</dbReference>
<evidence type="ECO:0000256" key="5">
    <source>
        <dbReference type="ARBA" id="ARBA00023277"/>
    </source>
</evidence>
<organism evidence="8 9">
    <name type="scientific">Cucurbita argyrosperma subsp. sororia</name>
    <dbReference type="NCBI Taxonomy" id="37648"/>
    <lineage>
        <taxon>Eukaryota</taxon>
        <taxon>Viridiplantae</taxon>
        <taxon>Streptophyta</taxon>
        <taxon>Embryophyta</taxon>
        <taxon>Tracheophyta</taxon>
        <taxon>Spermatophyta</taxon>
        <taxon>Magnoliopsida</taxon>
        <taxon>eudicotyledons</taxon>
        <taxon>Gunneridae</taxon>
        <taxon>Pentapetalae</taxon>
        <taxon>rosids</taxon>
        <taxon>fabids</taxon>
        <taxon>Cucurbitales</taxon>
        <taxon>Cucurbitaceae</taxon>
        <taxon>Cucurbiteae</taxon>
        <taxon>Cucurbita</taxon>
    </lineage>
</organism>
<evidence type="ECO:0000313" key="9">
    <source>
        <dbReference type="Proteomes" id="UP000685013"/>
    </source>
</evidence>
<dbReference type="Pfam" id="PF01583">
    <property type="entry name" value="APS_kinase"/>
    <property type="match status" value="1"/>
</dbReference>
<dbReference type="PROSITE" id="PS51760">
    <property type="entry name" value="GH10_2"/>
    <property type="match status" value="1"/>
</dbReference>
<dbReference type="AlphaFoldDB" id="A0AAV6NQ75"/>
<keyword evidence="2" id="KW-0547">Nucleotide-binding</keyword>
<dbReference type="GO" id="GO:0004553">
    <property type="term" value="F:hydrolase activity, hydrolyzing O-glycosyl compounds"/>
    <property type="evidence" value="ECO:0007669"/>
    <property type="project" value="InterPro"/>
</dbReference>
<dbReference type="CDD" id="cd02027">
    <property type="entry name" value="APSK"/>
    <property type="match status" value="1"/>
</dbReference>
<dbReference type="Proteomes" id="UP000685013">
    <property type="component" value="Chromosome 4"/>
</dbReference>
<keyword evidence="6" id="KW-0624">Polysaccharide degradation</keyword>
<dbReference type="GO" id="GO:0004020">
    <property type="term" value="F:adenylylsulfate kinase activity"/>
    <property type="evidence" value="ECO:0007669"/>
    <property type="project" value="InterPro"/>
</dbReference>
<dbReference type="InterPro" id="IPR059117">
    <property type="entry name" value="APS_kinase_dom"/>
</dbReference>
<dbReference type="InterPro" id="IPR044846">
    <property type="entry name" value="GH10"/>
</dbReference>
<dbReference type="InterPro" id="IPR001000">
    <property type="entry name" value="GH10_dom"/>
</dbReference>
<dbReference type="NCBIfam" id="TIGR00455">
    <property type="entry name" value="apsK"/>
    <property type="match status" value="1"/>
</dbReference>
<keyword evidence="9" id="KW-1185">Reference proteome</keyword>
<dbReference type="NCBIfam" id="NF003013">
    <property type="entry name" value="PRK03846.1"/>
    <property type="match status" value="1"/>
</dbReference>
<dbReference type="EMBL" id="JAGKQH010000004">
    <property type="protein sequence ID" value="KAG6600284.1"/>
    <property type="molecule type" value="Genomic_DNA"/>
</dbReference>
<dbReference type="SMART" id="SM00633">
    <property type="entry name" value="Glyco_10"/>
    <property type="match status" value="1"/>
</dbReference>
<comment type="caution">
    <text evidence="8">The sequence shown here is derived from an EMBL/GenBank/DDBJ whole genome shotgun (WGS) entry which is preliminary data.</text>
</comment>
<evidence type="ECO:0000256" key="4">
    <source>
        <dbReference type="ARBA" id="ARBA00022840"/>
    </source>
</evidence>
<gene>
    <name evidence="8" type="ORF">SDJN03_05517</name>
</gene>